<dbReference type="RefSeq" id="WP_156997533.1">
    <property type="nucleotide sequence ID" value="NZ_BAAANU010000001.1"/>
</dbReference>
<evidence type="ECO:0000256" key="1">
    <source>
        <dbReference type="SAM" id="Phobius"/>
    </source>
</evidence>
<evidence type="ECO:0000313" key="4">
    <source>
        <dbReference type="Proteomes" id="UP001139722"/>
    </source>
</evidence>
<accession>A0A9X2H9B4</accession>
<keyword evidence="4" id="KW-1185">Reference proteome</keyword>
<feature type="domain" description="Endonuclease/exonuclease/phosphatase" evidence="2">
    <location>
        <begin position="109"/>
        <end position="330"/>
    </location>
</feature>
<evidence type="ECO:0000313" key="3">
    <source>
        <dbReference type="EMBL" id="MCP2372379.1"/>
    </source>
</evidence>
<dbReference type="SUPFAM" id="SSF56219">
    <property type="entry name" value="DNase I-like"/>
    <property type="match status" value="1"/>
</dbReference>
<sequence length="341" mass="34820">MLPRILGWILVSGSALLAALLLWPQALGLQNQWVFAHVVALRGVAGLGALVAAVLLLLLAFARPLRTVAFGLAAVCALFAAGNAAVLTARGFASTEAAGDAASDAVTVLSWNTLGEVPDASTVADLALSESADVVVLPETTGPLGEDVAVAMREGGSPMWVHTAAFDDVAKARSTTILISPDLGDYEVTSALVPGPPGNTNTLPSVVADPVSGEGPRIVAVHAVAPIRWELRNWRSDLDWLAEQCAGGNVIMAGDFNATVDHFAGRGTNGGDLGDCADAAVQAGSAGLGTWPTDLPQLLASPIDHVLATPGWQVDAFRVVGELDAAGSDHRPIVATLSPSA</sequence>
<dbReference type="InterPro" id="IPR036691">
    <property type="entry name" value="Endo/exonu/phosph_ase_sf"/>
</dbReference>
<dbReference type="AlphaFoldDB" id="A0A9X2H9B4"/>
<keyword evidence="1" id="KW-0812">Transmembrane</keyword>
<keyword evidence="1" id="KW-0472">Membrane</keyword>
<organism evidence="3 4">
    <name type="scientific">Agromyces terreus</name>
    <dbReference type="NCBI Taxonomy" id="424795"/>
    <lineage>
        <taxon>Bacteria</taxon>
        <taxon>Bacillati</taxon>
        <taxon>Actinomycetota</taxon>
        <taxon>Actinomycetes</taxon>
        <taxon>Micrococcales</taxon>
        <taxon>Microbacteriaceae</taxon>
        <taxon>Agromyces</taxon>
    </lineage>
</organism>
<dbReference type="GO" id="GO:0004519">
    <property type="term" value="F:endonuclease activity"/>
    <property type="evidence" value="ECO:0007669"/>
    <property type="project" value="UniProtKB-KW"/>
</dbReference>
<dbReference type="Proteomes" id="UP001139722">
    <property type="component" value="Unassembled WGS sequence"/>
</dbReference>
<keyword evidence="3" id="KW-0540">Nuclease</keyword>
<dbReference type="OrthoDB" id="2340043at2"/>
<dbReference type="InterPro" id="IPR005135">
    <property type="entry name" value="Endo/exonuclease/phosphatase"/>
</dbReference>
<protein>
    <submittedName>
        <fullName evidence="3">Endonuclease/exonuclease/phosphatase (EEP) superfamily protein YafD</fullName>
    </submittedName>
</protein>
<gene>
    <name evidence="3" type="ORF">BJ978_003055</name>
</gene>
<keyword evidence="3" id="KW-0378">Hydrolase</keyword>
<keyword evidence="1" id="KW-1133">Transmembrane helix</keyword>
<feature type="transmembrane region" description="Helical" evidence="1">
    <location>
        <begin position="68"/>
        <end position="87"/>
    </location>
</feature>
<name>A0A9X2H9B4_9MICO</name>
<feature type="transmembrane region" description="Helical" evidence="1">
    <location>
        <begin position="38"/>
        <end position="61"/>
    </location>
</feature>
<reference evidence="3" key="1">
    <citation type="submission" date="2022-06" db="EMBL/GenBank/DDBJ databases">
        <title>Sequencing the genomes of 1000 actinobacteria strains.</title>
        <authorList>
            <person name="Klenk H.-P."/>
        </authorList>
    </citation>
    <scope>NUCLEOTIDE SEQUENCE</scope>
    <source>
        <strain evidence="3">DSM 22016</strain>
    </source>
</reference>
<evidence type="ECO:0000259" key="2">
    <source>
        <dbReference type="Pfam" id="PF03372"/>
    </source>
</evidence>
<comment type="caution">
    <text evidence="3">The sequence shown here is derived from an EMBL/GenBank/DDBJ whole genome shotgun (WGS) entry which is preliminary data.</text>
</comment>
<dbReference type="Pfam" id="PF03372">
    <property type="entry name" value="Exo_endo_phos"/>
    <property type="match status" value="1"/>
</dbReference>
<keyword evidence="3" id="KW-0255">Endonuclease</keyword>
<proteinExistence type="predicted"/>
<dbReference type="Gene3D" id="3.60.10.10">
    <property type="entry name" value="Endonuclease/exonuclease/phosphatase"/>
    <property type="match status" value="1"/>
</dbReference>
<dbReference type="EMBL" id="JAMZDY010000001">
    <property type="protein sequence ID" value="MCP2372379.1"/>
    <property type="molecule type" value="Genomic_DNA"/>
</dbReference>